<comment type="caution">
    <text evidence="2">The sequence shown here is derived from an EMBL/GenBank/DDBJ whole genome shotgun (WGS) entry which is preliminary data.</text>
</comment>
<dbReference type="OrthoDB" id="3265433at2759"/>
<feature type="compositionally biased region" description="Basic and acidic residues" evidence="1">
    <location>
        <begin position="603"/>
        <end position="612"/>
    </location>
</feature>
<keyword evidence="3" id="KW-1185">Reference proteome</keyword>
<organism evidence="2 3">
    <name type="scientific">Coprinellus micaceus</name>
    <name type="common">Glistening ink-cap mushroom</name>
    <name type="synonym">Coprinus micaceus</name>
    <dbReference type="NCBI Taxonomy" id="71717"/>
    <lineage>
        <taxon>Eukaryota</taxon>
        <taxon>Fungi</taxon>
        <taxon>Dikarya</taxon>
        <taxon>Basidiomycota</taxon>
        <taxon>Agaricomycotina</taxon>
        <taxon>Agaricomycetes</taxon>
        <taxon>Agaricomycetidae</taxon>
        <taxon>Agaricales</taxon>
        <taxon>Agaricineae</taxon>
        <taxon>Psathyrellaceae</taxon>
        <taxon>Coprinellus</taxon>
    </lineage>
</organism>
<dbReference type="EMBL" id="QPFP01000042">
    <property type="protein sequence ID" value="TEB27215.1"/>
    <property type="molecule type" value="Genomic_DNA"/>
</dbReference>
<protein>
    <submittedName>
        <fullName evidence="2">Uncharacterized protein</fullName>
    </submittedName>
</protein>
<dbReference type="Pfam" id="PF18758">
    <property type="entry name" value="KDZ"/>
    <property type="match status" value="1"/>
</dbReference>
<evidence type="ECO:0000313" key="3">
    <source>
        <dbReference type="Proteomes" id="UP000298030"/>
    </source>
</evidence>
<feature type="region of interest" description="Disordered" evidence="1">
    <location>
        <begin position="312"/>
        <end position="349"/>
    </location>
</feature>
<dbReference type="Proteomes" id="UP000298030">
    <property type="component" value="Unassembled WGS sequence"/>
</dbReference>
<accession>A0A4Y7SZE0</accession>
<feature type="compositionally biased region" description="Basic and acidic residues" evidence="1">
    <location>
        <begin position="330"/>
        <end position="340"/>
    </location>
</feature>
<dbReference type="AlphaFoldDB" id="A0A4Y7SZE0"/>
<reference evidence="2 3" key="1">
    <citation type="journal article" date="2019" name="Nat. Ecol. Evol.">
        <title>Megaphylogeny resolves global patterns of mushroom evolution.</title>
        <authorList>
            <person name="Varga T."/>
            <person name="Krizsan K."/>
            <person name="Foldi C."/>
            <person name="Dima B."/>
            <person name="Sanchez-Garcia M."/>
            <person name="Sanchez-Ramirez S."/>
            <person name="Szollosi G.J."/>
            <person name="Szarkandi J.G."/>
            <person name="Papp V."/>
            <person name="Albert L."/>
            <person name="Andreopoulos W."/>
            <person name="Angelini C."/>
            <person name="Antonin V."/>
            <person name="Barry K.W."/>
            <person name="Bougher N.L."/>
            <person name="Buchanan P."/>
            <person name="Buyck B."/>
            <person name="Bense V."/>
            <person name="Catcheside P."/>
            <person name="Chovatia M."/>
            <person name="Cooper J."/>
            <person name="Damon W."/>
            <person name="Desjardin D."/>
            <person name="Finy P."/>
            <person name="Geml J."/>
            <person name="Haridas S."/>
            <person name="Hughes K."/>
            <person name="Justo A."/>
            <person name="Karasinski D."/>
            <person name="Kautmanova I."/>
            <person name="Kiss B."/>
            <person name="Kocsube S."/>
            <person name="Kotiranta H."/>
            <person name="LaButti K.M."/>
            <person name="Lechner B.E."/>
            <person name="Liimatainen K."/>
            <person name="Lipzen A."/>
            <person name="Lukacs Z."/>
            <person name="Mihaltcheva S."/>
            <person name="Morgado L.N."/>
            <person name="Niskanen T."/>
            <person name="Noordeloos M.E."/>
            <person name="Ohm R.A."/>
            <person name="Ortiz-Santana B."/>
            <person name="Ovrebo C."/>
            <person name="Racz N."/>
            <person name="Riley R."/>
            <person name="Savchenko A."/>
            <person name="Shiryaev A."/>
            <person name="Soop K."/>
            <person name="Spirin V."/>
            <person name="Szebenyi C."/>
            <person name="Tomsovsky M."/>
            <person name="Tulloss R.E."/>
            <person name="Uehling J."/>
            <person name="Grigoriev I.V."/>
            <person name="Vagvolgyi C."/>
            <person name="Papp T."/>
            <person name="Martin F.M."/>
            <person name="Miettinen O."/>
            <person name="Hibbett D.S."/>
            <person name="Nagy L.G."/>
        </authorList>
    </citation>
    <scope>NUCLEOTIDE SEQUENCE [LARGE SCALE GENOMIC DNA]</scope>
    <source>
        <strain evidence="2 3">FP101781</strain>
    </source>
</reference>
<sequence>MADTAQHLSAPLSCNGVSITRLDVSSSYHKKHQARQEANSKWIKFPEGLKDCIYYAVGTFHVHGHRAECYPRYATTFICGSGVRSAEILEARWSVLNRATPSLRYMMLPHRTEMLDALMNDNNWKAMVGVCGAPVKYIYSSYVKGLDKHAVAKEEFAKLDKGLDKNPELRKEWEALDDQAAFNRLYDVTVMDIYMAKTKKAPRRVDIEVKLADPEQRSKAKEISGEKATVTIRPGVMDWITACMEHQHEQQSIEADNKANGPFATAHQLLEIAQRKTVACRKHMELVETVGKLFPEVAFDELSLIETLRTGDNRKGGKRKRVADNDDSDNSERDGEERGQRHSSSALVKREAYQEPVRLPSRIQELPEVLSAACEFEIELWVGEANNALASIQEGIAYKSYTYLENIRPAKSKVKKTRGWTTIKTQDDELKTHIRWYKECRKALVQLGADDAILWRFQVLSEKEGHLRTVTAIAEPNARGQMSEKAAWYWGMDMAEDANGNPYMGELHRVMWLRKRAVRDRWPEELELLTCEMEWTKNYFKNKEREWRVIGQEHSGGKSTFGHQQEEMWRHLFKYAGCVFGPLGNELETMHYADEPDSDSDDDSRVHMNIDK</sequence>
<gene>
    <name evidence="2" type="ORF">FA13DRAFT_1712778</name>
</gene>
<evidence type="ECO:0000313" key="2">
    <source>
        <dbReference type="EMBL" id="TEB27215.1"/>
    </source>
</evidence>
<dbReference type="InterPro" id="IPR040521">
    <property type="entry name" value="KDZ"/>
</dbReference>
<proteinExistence type="predicted"/>
<evidence type="ECO:0000256" key="1">
    <source>
        <dbReference type="SAM" id="MobiDB-lite"/>
    </source>
</evidence>
<name>A0A4Y7SZE0_COPMI</name>
<feature type="region of interest" description="Disordered" evidence="1">
    <location>
        <begin position="592"/>
        <end position="612"/>
    </location>
</feature>